<keyword evidence="1" id="KW-0812">Transmembrane</keyword>
<feature type="transmembrane region" description="Helical" evidence="1">
    <location>
        <begin position="7"/>
        <end position="25"/>
    </location>
</feature>
<dbReference type="EMBL" id="CP152276">
    <property type="protein sequence ID" value="XAE42622.1"/>
    <property type="molecule type" value="Genomic_DNA"/>
</dbReference>
<accession>A0ABZ3D4B9</accession>
<dbReference type="Proteomes" id="UP001449795">
    <property type="component" value="Chromosome"/>
</dbReference>
<proteinExistence type="predicted"/>
<keyword evidence="3" id="KW-1185">Reference proteome</keyword>
<evidence type="ECO:0008006" key="4">
    <source>
        <dbReference type="Google" id="ProtNLM"/>
    </source>
</evidence>
<dbReference type="RefSeq" id="WP_342628286.1">
    <property type="nucleotide sequence ID" value="NZ_CP152276.1"/>
</dbReference>
<evidence type="ECO:0000313" key="3">
    <source>
        <dbReference type="Proteomes" id="UP001449795"/>
    </source>
</evidence>
<gene>
    <name evidence="2" type="ORF">AAC691_20620</name>
</gene>
<evidence type="ECO:0000256" key="1">
    <source>
        <dbReference type="SAM" id="Phobius"/>
    </source>
</evidence>
<feature type="transmembrane region" description="Helical" evidence="1">
    <location>
        <begin position="193"/>
        <end position="218"/>
    </location>
</feature>
<protein>
    <recommendedName>
        <fullName evidence="4">Protease prsW family protein</fullName>
    </recommendedName>
</protein>
<sequence>MNILSDACVLICLCFYPTIWLRRFPIDGTRFFLSATFFISLVIVIICGRTESYISNIELTRFCIGNLFPYLRIGFTEESIKTIGAICLLGFLKIKPTSPDQVKCFLGIGYFFGLIEGIFRMPGIATNSRKFVLSQSIPFDIDIHLALIIQDAAAVYIASSRKGGLKYSVLIMFVTCLEHSIFDYFYVMDPLQIYATILYCIPISVIFMCSIISFYFLGSAKITSPWVPVAGVFFTILPFFAAYKNLSDFFCKQNIYIAILFSFLSAIFDFYTLLNRKIGIYVQKWHVARQVDVG</sequence>
<evidence type="ECO:0000313" key="2">
    <source>
        <dbReference type="EMBL" id="XAE42622.1"/>
    </source>
</evidence>
<name>A0ABZ3D4B9_9PROT</name>
<keyword evidence="1" id="KW-0472">Membrane</keyword>
<feature type="transmembrane region" description="Helical" evidence="1">
    <location>
        <begin position="31"/>
        <end position="48"/>
    </location>
</feature>
<reference evidence="2 3" key="1">
    <citation type="submission" date="2024-04" db="EMBL/GenBank/DDBJ databases">
        <title>Complete genome sequence of Nguyenibacter vanlangesis HBCM-1154, a strain capable of nitrogen fixation, IAA production, and phosphorus solubilization isolated from sugarcane soil.</title>
        <authorList>
            <person name="MY HANH P."/>
        </authorList>
    </citation>
    <scope>NUCLEOTIDE SEQUENCE [LARGE SCALE GENOMIC DNA]</scope>
    <source>
        <strain evidence="2 3">HBCM 1154</strain>
    </source>
</reference>
<keyword evidence="1" id="KW-1133">Transmembrane helix</keyword>
<feature type="transmembrane region" description="Helical" evidence="1">
    <location>
        <begin position="255"/>
        <end position="274"/>
    </location>
</feature>
<organism evidence="2 3">
    <name type="scientific">Nguyenibacter vanlangensis</name>
    <dbReference type="NCBI Taxonomy" id="1216886"/>
    <lineage>
        <taxon>Bacteria</taxon>
        <taxon>Pseudomonadati</taxon>
        <taxon>Pseudomonadota</taxon>
        <taxon>Alphaproteobacteria</taxon>
        <taxon>Acetobacterales</taxon>
        <taxon>Acetobacteraceae</taxon>
        <taxon>Nguyenibacter</taxon>
    </lineage>
</organism>
<feature type="transmembrane region" description="Helical" evidence="1">
    <location>
        <begin position="225"/>
        <end position="243"/>
    </location>
</feature>
<feature type="transmembrane region" description="Helical" evidence="1">
    <location>
        <begin position="167"/>
        <end position="187"/>
    </location>
</feature>